<evidence type="ECO:0000313" key="3">
    <source>
        <dbReference type="Proteomes" id="UP000561045"/>
    </source>
</evidence>
<feature type="transmembrane region" description="Helical" evidence="1">
    <location>
        <begin position="87"/>
        <end position="107"/>
    </location>
</feature>
<comment type="caution">
    <text evidence="2">The sequence shown here is derived from an EMBL/GenBank/DDBJ whole genome shotgun (WGS) entry which is preliminary data.</text>
</comment>
<organism evidence="2 3">
    <name type="scientific">Niveibacterium umoris</name>
    <dbReference type="NCBI Taxonomy" id="1193620"/>
    <lineage>
        <taxon>Bacteria</taxon>
        <taxon>Pseudomonadati</taxon>
        <taxon>Pseudomonadota</taxon>
        <taxon>Betaproteobacteria</taxon>
        <taxon>Rhodocyclales</taxon>
        <taxon>Rhodocyclaceae</taxon>
        <taxon>Niveibacterium</taxon>
    </lineage>
</organism>
<proteinExistence type="predicted"/>
<dbReference type="InterPro" id="IPR049802">
    <property type="entry name" value="RhsC-like_FIX"/>
</dbReference>
<dbReference type="RefSeq" id="WP_183638604.1">
    <property type="nucleotide sequence ID" value="NZ_BAABLE010000009.1"/>
</dbReference>
<sequence length="490" mass="54703">MWEEFENALSWYAAAPNRWVQSAKQDMTAAAEWVWVVLQGDFADDQSTAQVVTGTVISMIPLVDQLCDIRDVVANCRKINQDTSNKLAWLALALTLIGLFPCLGSLAKGCLKIPFNYGRKYAFKGAAKTLDSSLWKNTAPFVESSIVKLNQHLAHPAVRKTLAVLKIDNVWKYLARKVRDVKGLVSTSRLMSVFDDLADALASLCDLIQKWGSAALQSKAADLLRSVKAVRDQANKSLSEVVKPLQDWLDKLARRLEVEADMNYRAYTNAHTPHRFTPTTLEAEIASIKADLPSWVKASTKAPKKALQDAPSIPHGYPNISKTSPRDMLRGKFNTFHTIEPREFPPGTTLYRVLDPNSADNSICWMTKEEFELLKSKSDWRERFAVWMNWNRNGEYVTYTVPPGKPLRTWEGEAASQELKDSAGRAVKDADGKSIWAVGGGKQLVLDPADLDKAYLGKRRPTGWGYGDAGEHIDLVGVPTLTNNWNPRNQ</sequence>
<evidence type="ECO:0000313" key="2">
    <source>
        <dbReference type="EMBL" id="MBB4014971.1"/>
    </source>
</evidence>
<reference evidence="2 3" key="1">
    <citation type="submission" date="2020-08" db="EMBL/GenBank/DDBJ databases">
        <title>Genomic Encyclopedia of Type Strains, Phase IV (KMG-IV): sequencing the most valuable type-strain genomes for metagenomic binning, comparative biology and taxonomic classification.</title>
        <authorList>
            <person name="Goeker M."/>
        </authorList>
    </citation>
    <scope>NUCLEOTIDE SEQUENCE [LARGE SCALE GENOMIC DNA]</scope>
    <source>
        <strain evidence="2 3">DSM 106739</strain>
    </source>
</reference>
<keyword evidence="1" id="KW-1133">Transmembrane helix</keyword>
<dbReference type="CDD" id="cd20746">
    <property type="entry name" value="FIX_Ntox15_NUC_DUF4112_RhsA-like"/>
    <property type="match status" value="1"/>
</dbReference>
<keyword evidence="1" id="KW-0472">Membrane</keyword>
<dbReference type="EMBL" id="JACIET010000010">
    <property type="protein sequence ID" value="MBB4014971.1"/>
    <property type="molecule type" value="Genomic_DNA"/>
</dbReference>
<keyword evidence="1" id="KW-0812">Transmembrane</keyword>
<keyword evidence="3" id="KW-1185">Reference proteome</keyword>
<protein>
    <submittedName>
        <fullName evidence="2">Uncharacterized protein</fullName>
    </submittedName>
</protein>
<accession>A0A840BN82</accession>
<dbReference type="AlphaFoldDB" id="A0A840BN82"/>
<gene>
    <name evidence="2" type="ORF">GGR36_004339</name>
</gene>
<dbReference type="Proteomes" id="UP000561045">
    <property type="component" value="Unassembled WGS sequence"/>
</dbReference>
<name>A0A840BN82_9RHOO</name>
<evidence type="ECO:0000256" key="1">
    <source>
        <dbReference type="SAM" id="Phobius"/>
    </source>
</evidence>